<feature type="transmembrane region" description="Helical" evidence="7">
    <location>
        <begin position="217"/>
        <end position="242"/>
    </location>
</feature>
<dbReference type="InterPro" id="IPR050578">
    <property type="entry name" value="MARVEL-CKLF_proteins"/>
</dbReference>
<dbReference type="PANTHER" id="PTHR22776">
    <property type="entry name" value="MARVEL-CONTAINING POTENTIAL LIPID RAFT-ASSOCIATED PROTEIN"/>
    <property type="match status" value="1"/>
</dbReference>
<name>A0A9W9YT42_9CNID</name>
<feature type="transmembrane region" description="Helical" evidence="7">
    <location>
        <begin position="562"/>
        <end position="585"/>
    </location>
</feature>
<feature type="transmembrane region" description="Helical" evidence="7">
    <location>
        <begin position="372"/>
        <end position="393"/>
    </location>
</feature>
<keyword evidence="2 5" id="KW-0812">Transmembrane</keyword>
<organism evidence="9 10">
    <name type="scientific">Desmophyllum pertusum</name>
    <dbReference type="NCBI Taxonomy" id="174260"/>
    <lineage>
        <taxon>Eukaryota</taxon>
        <taxon>Metazoa</taxon>
        <taxon>Cnidaria</taxon>
        <taxon>Anthozoa</taxon>
        <taxon>Hexacorallia</taxon>
        <taxon>Scleractinia</taxon>
        <taxon>Caryophylliina</taxon>
        <taxon>Caryophylliidae</taxon>
        <taxon>Desmophyllum</taxon>
    </lineage>
</organism>
<evidence type="ECO:0000256" key="7">
    <source>
        <dbReference type="SAM" id="Phobius"/>
    </source>
</evidence>
<dbReference type="Proteomes" id="UP001163046">
    <property type="component" value="Unassembled WGS sequence"/>
</dbReference>
<feature type="domain" description="MARVEL" evidence="8">
    <location>
        <begin position="319"/>
        <end position="478"/>
    </location>
</feature>
<dbReference type="PANTHER" id="PTHR22776:SF49">
    <property type="entry name" value="MARVEL DOMAIN-CONTAINING PROTEIN"/>
    <property type="match status" value="1"/>
</dbReference>
<dbReference type="EMBL" id="MU827304">
    <property type="protein sequence ID" value="KAJ7365074.1"/>
    <property type="molecule type" value="Genomic_DNA"/>
</dbReference>
<evidence type="ECO:0000256" key="6">
    <source>
        <dbReference type="SAM" id="MobiDB-lite"/>
    </source>
</evidence>
<feature type="transmembrane region" description="Helical" evidence="7">
    <location>
        <begin position="405"/>
        <end position="428"/>
    </location>
</feature>
<comment type="caution">
    <text evidence="9">The sequence shown here is derived from an EMBL/GenBank/DDBJ whole genome shotgun (WGS) entry which is preliminary data.</text>
</comment>
<feature type="compositionally biased region" description="Low complexity" evidence="6">
    <location>
        <begin position="41"/>
        <end position="64"/>
    </location>
</feature>
<feature type="transmembrane region" description="Helical" evidence="7">
    <location>
        <begin position="449"/>
        <end position="468"/>
    </location>
</feature>
<dbReference type="GO" id="GO:0016020">
    <property type="term" value="C:membrane"/>
    <property type="evidence" value="ECO:0007669"/>
    <property type="project" value="UniProtKB-SubCell"/>
</dbReference>
<feature type="transmembrane region" description="Helical" evidence="7">
    <location>
        <begin position="183"/>
        <end position="205"/>
    </location>
</feature>
<reference evidence="9" key="1">
    <citation type="submission" date="2023-01" db="EMBL/GenBank/DDBJ databases">
        <title>Genome assembly of the deep-sea coral Lophelia pertusa.</title>
        <authorList>
            <person name="Herrera S."/>
            <person name="Cordes E."/>
        </authorList>
    </citation>
    <scope>NUCLEOTIDE SEQUENCE</scope>
    <source>
        <strain evidence="9">USNM1676648</strain>
        <tissue evidence="9">Polyp</tissue>
    </source>
</reference>
<dbReference type="InterPro" id="IPR008253">
    <property type="entry name" value="Marvel"/>
</dbReference>
<protein>
    <recommendedName>
        <fullName evidence="8">MARVEL domain-containing protein</fullName>
    </recommendedName>
</protein>
<evidence type="ECO:0000256" key="1">
    <source>
        <dbReference type="ARBA" id="ARBA00004141"/>
    </source>
</evidence>
<proteinExistence type="predicted"/>
<feature type="transmembrane region" description="Helical" evidence="7">
    <location>
        <begin position="263"/>
        <end position="284"/>
    </location>
</feature>
<keyword evidence="3 7" id="KW-1133">Transmembrane helix</keyword>
<evidence type="ECO:0000313" key="9">
    <source>
        <dbReference type="EMBL" id="KAJ7365074.1"/>
    </source>
</evidence>
<dbReference type="PROSITE" id="PS51225">
    <property type="entry name" value="MARVEL"/>
    <property type="match status" value="2"/>
</dbReference>
<feature type="compositionally biased region" description="Polar residues" evidence="6">
    <location>
        <begin position="12"/>
        <end position="21"/>
    </location>
</feature>
<dbReference type="OrthoDB" id="5988791at2759"/>
<evidence type="ECO:0000259" key="8">
    <source>
        <dbReference type="PROSITE" id="PS51225"/>
    </source>
</evidence>
<feature type="region of interest" description="Disordered" evidence="6">
    <location>
        <begin position="87"/>
        <end position="124"/>
    </location>
</feature>
<evidence type="ECO:0000256" key="5">
    <source>
        <dbReference type="PROSITE-ProRule" id="PRU00581"/>
    </source>
</evidence>
<feature type="transmembrane region" description="Helical" evidence="7">
    <location>
        <begin position="605"/>
        <end position="631"/>
    </location>
</feature>
<gene>
    <name evidence="9" type="ORF">OS493_007720</name>
</gene>
<evidence type="ECO:0000313" key="10">
    <source>
        <dbReference type="Proteomes" id="UP001163046"/>
    </source>
</evidence>
<comment type="subcellular location">
    <subcellularLocation>
        <location evidence="1">Membrane</location>
        <topology evidence="1">Multi-pass membrane protein</topology>
    </subcellularLocation>
</comment>
<feature type="transmembrane region" description="Helical" evidence="7">
    <location>
        <begin position="142"/>
        <end position="162"/>
    </location>
</feature>
<feature type="region of interest" description="Disordered" evidence="6">
    <location>
        <begin position="1"/>
        <end position="64"/>
    </location>
</feature>
<evidence type="ECO:0000256" key="4">
    <source>
        <dbReference type="ARBA" id="ARBA00023136"/>
    </source>
</evidence>
<feature type="domain" description="MARVEL" evidence="8">
    <location>
        <begin position="135"/>
        <end position="294"/>
    </location>
</feature>
<evidence type="ECO:0000256" key="2">
    <source>
        <dbReference type="ARBA" id="ARBA00022692"/>
    </source>
</evidence>
<dbReference type="AlphaFoldDB" id="A0A9W9YT42"/>
<evidence type="ECO:0000256" key="3">
    <source>
        <dbReference type="ARBA" id="ARBA00022989"/>
    </source>
</evidence>
<accession>A0A9W9YT42</accession>
<sequence>MEGGSSALLPVAQQTQAQASPGQPVIYQQPFAPGQPITAAPGQPIMYQMPPGQQQQQQQQQQPVFVQVPAGQPATTADGQPIQYYYVPMQPGQQGQPGQPVQQEQPVYVQSPSGQPGQPQQQAGQGLGLTFDTNFIKSPLCYIKIAEFVVLLGAWASILKYLDDFDDVTKKSKTVVYDDKADFFKGITIFCWVMVIFYLIINIISLPKICNCKRPSMFTLASLIFYFIMFALLLACTGNLVSRAVDFGKALKLGDAIKKLYRPFVVALGFALTFGFLSCIAFVVDMVLNYKLFQTQREQETPPEQGPPQRRVWDINSDYLRSPVFYVKLAEIAVLFGAWVCIVKYLDMDIIKLNELKGVDPPAILAIPETDFFKGITIFAWVMVILLALTSVLSFDKLCSRSSLWTLTTLVIYFILSILLIACCGTLTKPAVDLGKLYKDVIKSQKRNILALFIGLAFGFVSCIVFVVDMVLNYKLFQTQRALETPPEQGPPQRRVWDINSDYLRSPVFYVKLAEIAVLFGAWVCIVKYLDMDLFKQYDLKGLDPPEILAIPETDFFKGITIFAWTLVIYFILSILLIACCGTLTKPAADLGKWYKDASKSSKPNILALLIGLSLGYISWIIFLVDIFLLYKLYRQQRMEEFGPPQQPGQPAGVIHQPAVVIVPQGAKQPAYQPVAHPGQQPLQYPGQQQPVVMMGMPPPAYSQQSQQWENQK</sequence>
<keyword evidence="10" id="KW-1185">Reference proteome</keyword>
<feature type="transmembrane region" description="Helical" evidence="7">
    <location>
        <begin position="325"/>
        <end position="346"/>
    </location>
</feature>
<feature type="transmembrane region" description="Helical" evidence="7">
    <location>
        <begin position="509"/>
        <end position="530"/>
    </location>
</feature>
<keyword evidence="4 5" id="KW-0472">Membrane</keyword>